<dbReference type="Proteomes" id="UP001301728">
    <property type="component" value="Unassembled WGS sequence"/>
</dbReference>
<dbReference type="EMBL" id="JAYGHT010000023">
    <property type="protein sequence ID" value="MEA5519177.1"/>
    <property type="molecule type" value="Genomic_DNA"/>
</dbReference>
<organism evidence="1 2">
    <name type="scientific">Limnoraphis robusta CCNP1315</name>
    <dbReference type="NCBI Taxonomy" id="3110306"/>
    <lineage>
        <taxon>Bacteria</taxon>
        <taxon>Bacillati</taxon>
        <taxon>Cyanobacteriota</taxon>
        <taxon>Cyanophyceae</taxon>
        <taxon>Oscillatoriophycideae</taxon>
        <taxon>Oscillatoriales</taxon>
        <taxon>Sirenicapillariaceae</taxon>
        <taxon>Limnoraphis</taxon>
    </lineage>
</organism>
<evidence type="ECO:0000313" key="2">
    <source>
        <dbReference type="Proteomes" id="UP001301728"/>
    </source>
</evidence>
<accession>A0ABU5TWR4</accession>
<protein>
    <submittedName>
        <fullName evidence="1">Uncharacterized protein</fullName>
    </submittedName>
</protein>
<comment type="caution">
    <text evidence="1">The sequence shown here is derived from an EMBL/GenBank/DDBJ whole genome shotgun (WGS) entry which is preliminary data.</text>
</comment>
<reference evidence="1 2" key="1">
    <citation type="submission" date="2023-12" db="EMBL/GenBank/DDBJ databases">
        <title>Baltic Sea Cyanobacteria.</title>
        <authorList>
            <person name="Delbaje E."/>
            <person name="Fewer D.P."/>
            <person name="Shishido T.K."/>
        </authorList>
    </citation>
    <scope>NUCLEOTIDE SEQUENCE [LARGE SCALE GENOMIC DNA]</scope>
    <source>
        <strain evidence="1 2">CCNP 1315</strain>
    </source>
</reference>
<dbReference type="RefSeq" id="WP_323217662.1">
    <property type="nucleotide sequence ID" value="NZ_JAYGHT010000023.1"/>
</dbReference>
<keyword evidence="2" id="KW-1185">Reference proteome</keyword>
<proteinExistence type="predicted"/>
<sequence length="135" mass="16186">MKQIKRFFLNIKDLEIEVCQDIRDIYFVRHHTYWYIAYGKKNPDLERNCVIYNLELLVNNRLSTVKWAGYQFKLEKVCFDDGMEVDTILIPLEMFEDFIRYHGNNYRGNPPDNECTRLGNWLKDNSLKNLAIANL</sequence>
<evidence type="ECO:0000313" key="1">
    <source>
        <dbReference type="EMBL" id="MEA5519177.1"/>
    </source>
</evidence>
<name>A0ABU5TWR4_9CYAN</name>
<gene>
    <name evidence="1" type="ORF">VB854_09460</name>
</gene>